<reference evidence="2 3" key="1">
    <citation type="submission" date="2018-10" db="EMBL/GenBank/DDBJ databases">
        <title>Fifty Aureobasidium pullulans genomes reveal a recombining polyextremotolerant generalist.</title>
        <authorList>
            <person name="Gostincar C."/>
            <person name="Turk M."/>
            <person name="Zajc J."/>
            <person name="Gunde-Cimerman N."/>
        </authorList>
    </citation>
    <scope>NUCLEOTIDE SEQUENCE [LARGE SCALE GENOMIC DNA]</scope>
    <source>
        <strain evidence="2 3">EXF-6604</strain>
    </source>
</reference>
<proteinExistence type="predicted"/>
<comment type="caution">
    <text evidence="2">The sequence shown here is derived from an EMBL/GenBank/DDBJ whole genome shotgun (WGS) entry which is preliminary data.</text>
</comment>
<protein>
    <submittedName>
        <fullName evidence="2">Uncharacterized protein</fullName>
    </submittedName>
</protein>
<sequence length="314" mass="34681">MLRVSLLLSSDAELDLFRSSGSAQHIPSKLYFTTPIRTMEGNTAHLTTSSSNNIDLSKRRAFPTFLIIKFQAIISPSPSGLWRTILPISPFSQYRQDLQAQLYLTPSRTTTLHFPSQDQAGQECLEMETEGCLEHPLAGRIWSMELAARPIELPIRLGNDGQGRQGFRKISRAPSSMGERLPLDDTCPYHRARVLAKSLPGRFLLIKSDVGGCGIPQGLLNLRRACGSARSWTVPLLTARPAQSQTIFLDRFSSRVNVGGGDMPQGLRRKPAMLDGTSPHRQPRIPANSPAHPLPGNELVYQPTEGTQQYLLTS</sequence>
<accession>A0A4S9KMT1</accession>
<dbReference type="Proteomes" id="UP000306584">
    <property type="component" value="Unassembled WGS sequence"/>
</dbReference>
<evidence type="ECO:0000313" key="3">
    <source>
        <dbReference type="Proteomes" id="UP000306584"/>
    </source>
</evidence>
<evidence type="ECO:0000256" key="1">
    <source>
        <dbReference type="SAM" id="MobiDB-lite"/>
    </source>
</evidence>
<evidence type="ECO:0000313" key="2">
    <source>
        <dbReference type="EMBL" id="THY17476.1"/>
    </source>
</evidence>
<dbReference type="EMBL" id="QZBD01000366">
    <property type="protein sequence ID" value="THY17476.1"/>
    <property type="molecule type" value="Genomic_DNA"/>
</dbReference>
<organism evidence="2 3">
    <name type="scientific">Aureobasidium pullulans</name>
    <name type="common">Black yeast</name>
    <name type="synonym">Pullularia pullulans</name>
    <dbReference type="NCBI Taxonomy" id="5580"/>
    <lineage>
        <taxon>Eukaryota</taxon>
        <taxon>Fungi</taxon>
        <taxon>Dikarya</taxon>
        <taxon>Ascomycota</taxon>
        <taxon>Pezizomycotina</taxon>
        <taxon>Dothideomycetes</taxon>
        <taxon>Dothideomycetidae</taxon>
        <taxon>Dothideales</taxon>
        <taxon>Saccotheciaceae</taxon>
        <taxon>Aureobasidium</taxon>
    </lineage>
</organism>
<gene>
    <name evidence="2" type="ORF">D6D01_07487</name>
</gene>
<dbReference type="AlphaFoldDB" id="A0A4S9KMT1"/>
<name>A0A4S9KMT1_AURPU</name>
<feature type="region of interest" description="Disordered" evidence="1">
    <location>
        <begin position="259"/>
        <end position="300"/>
    </location>
</feature>